<keyword evidence="1" id="KW-0479">Metal-binding</keyword>
<reference evidence="8 9" key="1">
    <citation type="submission" date="2021-05" db="EMBL/GenBank/DDBJ databases">
        <title>Genome Assembly of Synthetic Allotetraploid Brassica napus Reveals Homoeologous Exchanges between Subgenomes.</title>
        <authorList>
            <person name="Davis J.T."/>
        </authorList>
    </citation>
    <scope>NUCLEOTIDE SEQUENCE [LARGE SCALE GENOMIC DNA]</scope>
    <source>
        <strain evidence="9">cv. Da-Ae</strain>
        <tissue evidence="8">Seedling</tissue>
    </source>
</reference>
<feature type="domain" description="Terpene synthase N-terminal" evidence="6">
    <location>
        <begin position="5"/>
        <end position="112"/>
    </location>
</feature>
<dbReference type="Proteomes" id="UP000824890">
    <property type="component" value="Unassembled WGS sequence"/>
</dbReference>
<organism evidence="8 9">
    <name type="scientific">Brassica napus</name>
    <name type="common">Rape</name>
    <dbReference type="NCBI Taxonomy" id="3708"/>
    <lineage>
        <taxon>Eukaryota</taxon>
        <taxon>Viridiplantae</taxon>
        <taxon>Streptophyta</taxon>
        <taxon>Embryophyta</taxon>
        <taxon>Tracheophyta</taxon>
        <taxon>Spermatophyta</taxon>
        <taxon>Magnoliopsida</taxon>
        <taxon>eudicotyledons</taxon>
        <taxon>Gunneridae</taxon>
        <taxon>Pentapetalae</taxon>
        <taxon>rosids</taxon>
        <taxon>malvids</taxon>
        <taxon>Brassicales</taxon>
        <taxon>Brassicaceae</taxon>
        <taxon>Brassiceae</taxon>
        <taxon>Brassica</taxon>
    </lineage>
</organism>
<keyword evidence="2" id="KW-0460">Magnesium</keyword>
<dbReference type="Gene3D" id="1.10.600.10">
    <property type="entry name" value="Farnesyl Diphosphate Synthase"/>
    <property type="match status" value="2"/>
</dbReference>
<dbReference type="EMBL" id="JAGKQM010000017">
    <property type="protein sequence ID" value="KAH0869085.1"/>
    <property type="molecule type" value="Genomic_DNA"/>
</dbReference>
<keyword evidence="9" id="KW-1185">Reference proteome</keyword>
<feature type="domain" description="Terpene synthase metal-binding" evidence="7">
    <location>
        <begin position="215"/>
        <end position="279"/>
    </location>
</feature>
<accession>A0ABQ7YPU6</accession>
<dbReference type="Pfam" id="PF01397">
    <property type="entry name" value="Terpene_synth"/>
    <property type="match status" value="1"/>
</dbReference>
<dbReference type="PANTHER" id="PTHR31225">
    <property type="entry name" value="OS04G0344100 PROTEIN-RELATED"/>
    <property type="match status" value="1"/>
</dbReference>
<evidence type="ECO:0000256" key="2">
    <source>
        <dbReference type="ARBA" id="ARBA00022842"/>
    </source>
</evidence>
<evidence type="ECO:0000259" key="7">
    <source>
        <dbReference type="Pfam" id="PF03936"/>
    </source>
</evidence>
<dbReference type="Pfam" id="PF03936">
    <property type="entry name" value="Terpene_synth_C"/>
    <property type="match status" value="1"/>
</dbReference>
<gene>
    <name evidence="8" type="ORF">HID58_076107</name>
</gene>
<protein>
    <submittedName>
        <fullName evidence="8">Uncharacterized protein</fullName>
    </submittedName>
</protein>
<proteinExistence type="inferred from homology"/>
<dbReference type="InterPro" id="IPR005630">
    <property type="entry name" value="Terpene_synthase_metal-bd"/>
</dbReference>
<dbReference type="PANTHER" id="PTHR31225:SF242">
    <property type="entry name" value="TERPENOID SYNTHASE 9"/>
    <property type="match status" value="1"/>
</dbReference>
<evidence type="ECO:0000256" key="1">
    <source>
        <dbReference type="ARBA" id="ARBA00022723"/>
    </source>
</evidence>
<evidence type="ECO:0000256" key="3">
    <source>
        <dbReference type="ARBA" id="ARBA00023211"/>
    </source>
</evidence>
<dbReference type="InterPro" id="IPR036965">
    <property type="entry name" value="Terpene_synth_N_sf"/>
</dbReference>
<dbReference type="SUPFAM" id="SSF48239">
    <property type="entry name" value="Terpenoid cyclases/Protein prenyltransferases"/>
    <property type="match status" value="1"/>
</dbReference>
<evidence type="ECO:0000313" key="9">
    <source>
        <dbReference type="Proteomes" id="UP000824890"/>
    </source>
</evidence>
<comment type="caution">
    <text evidence="8">The sequence shown here is derived from an EMBL/GenBank/DDBJ whole genome shotgun (WGS) entry which is preliminary data.</text>
</comment>
<evidence type="ECO:0000256" key="4">
    <source>
        <dbReference type="ARBA" id="ARBA00023239"/>
    </source>
</evidence>
<dbReference type="SUPFAM" id="SSF48576">
    <property type="entry name" value="Terpenoid synthases"/>
    <property type="match status" value="1"/>
</dbReference>
<name>A0ABQ7YPU6_BRANA</name>
<dbReference type="Gene3D" id="1.50.10.130">
    <property type="entry name" value="Terpene synthase, N-terminal domain"/>
    <property type="match status" value="1"/>
</dbReference>
<dbReference type="InterPro" id="IPR008949">
    <property type="entry name" value="Isoprenoid_synthase_dom_sf"/>
</dbReference>
<comment type="similarity">
    <text evidence="5">Belongs to the terpene synthase family. Tpsa subfamily.</text>
</comment>
<evidence type="ECO:0000256" key="5">
    <source>
        <dbReference type="ARBA" id="ARBA00038405"/>
    </source>
</evidence>
<keyword evidence="4" id="KW-0456">Lyase</keyword>
<sequence>TKKVLVDSLADLPCLSYHFDNEIEEVSKHAFERREDLIANENDLHTVSIIFRVFRTYGDYVLSDIFNIFKGNSGKFKKSLVEDVAEHAHHIFSSMQKALHIYQCKTLGVRGNITFYEQEEDRDDTLIKLAKLTFEFIQPHYFKELEIITMWWRELEHKLIFPADMQNFHVYHFVDDACDIYGSTPEVAPLLDCLERMKGYDEILRSEKRSFMLEKMVEEFVRSLATKTRLMDDITDYEDDMTKFKGYTANAINYYMNQHGITKEETYRELEKMIGNSNKIVNEEYFEITNISRRILN</sequence>
<dbReference type="InterPro" id="IPR008930">
    <property type="entry name" value="Terpenoid_cyclase/PrenylTrfase"/>
</dbReference>
<dbReference type="InterPro" id="IPR050148">
    <property type="entry name" value="Terpene_synthase-like"/>
</dbReference>
<evidence type="ECO:0000313" key="8">
    <source>
        <dbReference type="EMBL" id="KAH0869085.1"/>
    </source>
</evidence>
<dbReference type="InterPro" id="IPR001906">
    <property type="entry name" value="Terpene_synth_N"/>
</dbReference>
<feature type="non-terminal residue" evidence="8">
    <location>
        <position position="1"/>
    </location>
</feature>
<keyword evidence="3" id="KW-0464">Manganese</keyword>
<evidence type="ECO:0000259" key="6">
    <source>
        <dbReference type="Pfam" id="PF01397"/>
    </source>
</evidence>